<name>A0A3D9FCC2_9SPHN</name>
<dbReference type="SUPFAM" id="SSF102712">
    <property type="entry name" value="JAB1/MPN domain"/>
    <property type="match status" value="1"/>
</dbReference>
<keyword evidence="2" id="KW-0479">Metal-binding</keyword>
<keyword evidence="5" id="KW-0482">Metalloprotease</keyword>
<evidence type="ECO:0000256" key="4">
    <source>
        <dbReference type="ARBA" id="ARBA00022833"/>
    </source>
</evidence>
<gene>
    <name evidence="7" type="ORF">DFR46_0437</name>
</gene>
<reference evidence="7 8" key="1">
    <citation type="submission" date="2018-07" db="EMBL/GenBank/DDBJ databases">
        <title>Genomic Encyclopedia of Type Strains, Phase IV (KMG-IV): sequencing the most valuable type-strain genomes for metagenomic binning, comparative biology and taxonomic classification.</title>
        <authorList>
            <person name="Goeker M."/>
        </authorList>
    </citation>
    <scope>NUCLEOTIDE SEQUENCE [LARGE SCALE GENOMIC DNA]</scope>
    <source>
        <strain evidence="7 8">DSM 26725</strain>
    </source>
</reference>
<organism evidence="7 8">
    <name type="scientific">Parasphingopyxis lamellibrachiae</name>
    <dbReference type="NCBI Taxonomy" id="680125"/>
    <lineage>
        <taxon>Bacteria</taxon>
        <taxon>Pseudomonadati</taxon>
        <taxon>Pseudomonadota</taxon>
        <taxon>Alphaproteobacteria</taxon>
        <taxon>Sphingomonadales</taxon>
        <taxon>Sphingomonadaceae</taxon>
        <taxon>Parasphingopyxis</taxon>
    </lineage>
</organism>
<proteinExistence type="predicted"/>
<dbReference type="PANTHER" id="PTHR34858">
    <property type="entry name" value="CYSO-CYSTEINE PEPTIDASE"/>
    <property type="match status" value="1"/>
</dbReference>
<evidence type="ECO:0000256" key="3">
    <source>
        <dbReference type="ARBA" id="ARBA00022801"/>
    </source>
</evidence>
<evidence type="ECO:0000256" key="2">
    <source>
        <dbReference type="ARBA" id="ARBA00022723"/>
    </source>
</evidence>
<dbReference type="GO" id="GO:0006508">
    <property type="term" value="P:proteolysis"/>
    <property type="evidence" value="ECO:0007669"/>
    <property type="project" value="UniProtKB-KW"/>
</dbReference>
<dbReference type="PANTHER" id="PTHR34858:SF1">
    <property type="entry name" value="CYSO-CYSTEINE PEPTIDASE"/>
    <property type="match status" value="1"/>
</dbReference>
<feature type="domain" description="MPN" evidence="6">
    <location>
        <begin position="3"/>
        <end position="131"/>
    </location>
</feature>
<dbReference type="GO" id="GO:0008270">
    <property type="term" value="F:zinc ion binding"/>
    <property type="evidence" value="ECO:0007669"/>
    <property type="project" value="TreeGrafter"/>
</dbReference>
<keyword evidence="8" id="KW-1185">Reference proteome</keyword>
<keyword evidence="1" id="KW-0645">Protease</keyword>
<keyword evidence="4" id="KW-0862">Zinc</keyword>
<dbReference type="Pfam" id="PF14464">
    <property type="entry name" value="Prok-JAB"/>
    <property type="match status" value="1"/>
</dbReference>
<evidence type="ECO:0000313" key="7">
    <source>
        <dbReference type="EMBL" id="RED15444.1"/>
    </source>
</evidence>
<dbReference type="PROSITE" id="PS50249">
    <property type="entry name" value="MPN"/>
    <property type="match status" value="1"/>
</dbReference>
<keyword evidence="7" id="KW-0647">Proteasome</keyword>
<evidence type="ECO:0000259" key="6">
    <source>
        <dbReference type="PROSITE" id="PS50249"/>
    </source>
</evidence>
<accession>A0A3D9FCC2</accession>
<comment type="caution">
    <text evidence="7">The sequence shown here is derived from an EMBL/GenBank/DDBJ whole genome shotgun (WGS) entry which is preliminary data.</text>
</comment>
<protein>
    <submittedName>
        <fullName evidence="7">Proteasome lid subunit RPN8/RPN11</fullName>
    </submittedName>
</protein>
<dbReference type="InterPro" id="IPR051929">
    <property type="entry name" value="VirAsm_ModProt"/>
</dbReference>
<dbReference type="AlphaFoldDB" id="A0A3D9FCC2"/>
<dbReference type="EMBL" id="QRDP01000004">
    <property type="protein sequence ID" value="RED15444.1"/>
    <property type="molecule type" value="Genomic_DNA"/>
</dbReference>
<dbReference type="OrthoDB" id="9802958at2"/>
<dbReference type="CDD" id="cd08070">
    <property type="entry name" value="MPN_like"/>
    <property type="match status" value="1"/>
</dbReference>
<evidence type="ECO:0000256" key="1">
    <source>
        <dbReference type="ARBA" id="ARBA00022670"/>
    </source>
</evidence>
<dbReference type="Gene3D" id="3.40.140.10">
    <property type="entry name" value="Cytidine Deaminase, domain 2"/>
    <property type="match status" value="1"/>
</dbReference>
<dbReference type="GO" id="GO:0008235">
    <property type="term" value="F:metalloexopeptidase activity"/>
    <property type="evidence" value="ECO:0007669"/>
    <property type="project" value="TreeGrafter"/>
</dbReference>
<keyword evidence="3" id="KW-0378">Hydrolase</keyword>
<dbReference type="InterPro" id="IPR028090">
    <property type="entry name" value="JAB_dom_prok"/>
</dbReference>
<dbReference type="GO" id="GO:0000502">
    <property type="term" value="C:proteasome complex"/>
    <property type="evidence" value="ECO:0007669"/>
    <property type="project" value="UniProtKB-KW"/>
</dbReference>
<evidence type="ECO:0000313" key="8">
    <source>
        <dbReference type="Proteomes" id="UP000256310"/>
    </source>
</evidence>
<evidence type="ECO:0000256" key="5">
    <source>
        <dbReference type="ARBA" id="ARBA00023049"/>
    </source>
</evidence>
<sequence>MSVTISRAARKRILAEAAQSPNEEVCGLLFGGESRIVSVLPTINIADNPANSFEIDPAALFAAIRNQRGGGERIVGHYHSHPEGPARPSVRDTEMALDTGRLWLIVTAGEMSLWRAGAPGQLEPVELALASPPSNRQ</sequence>
<dbReference type="InterPro" id="IPR037518">
    <property type="entry name" value="MPN"/>
</dbReference>
<dbReference type="Proteomes" id="UP000256310">
    <property type="component" value="Unassembled WGS sequence"/>
</dbReference>